<dbReference type="RefSeq" id="WP_193490903.1">
    <property type="nucleotide sequence ID" value="NZ_BAAAMC010000010.1"/>
</dbReference>
<evidence type="ECO:0000256" key="4">
    <source>
        <dbReference type="ARBA" id="ARBA00022840"/>
    </source>
</evidence>
<dbReference type="InterPro" id="IPR000873">
    <property type="entry name" value="AMP-dep_synth/lig_dom"/>
</dbReference>
<dbReference type="PANTHER" id="PTHR43107:SF15">
    <property type="entry name" value="FATTY ACID TRANSPORT PROTEIN 3, ISOFORM A"/>
    <property type="match status" value="1"/>
</dbReference>
<gene>
    <name evidence="7" type="ORF">MMUR_51720</name>
</gene>
<name>A0A7I9WUT8_9MYCO</name>
<reference evidence="7 8" key="1">
    <citation type="journal article" date="2019" name="Emerg. Microbes Infect.">
        <title>Comprehensive subspecies identification of 175 nontuberculous mycobacteria species based on 7547 genomic profiles.</title>
        <authorList>
            <person name="Matsumoto Y."/>
            <person name="Kinjo T."/>
            <person name="Motooka D."/>
            <person name="Nabeya D."/>
            <person name="Jung N."/>
            <person name="Uechi K."/>
            <person name="Horii T."/>
            <person name="Iida T."/>
            <person name="Fujita J."/>
            <person name="Nakamura S."/>
        </authorList>
    </citation>
    <scope>NUCLEOTIDE SEQUENCE [LARGE SCALE GENOMIC DNA]</scope>
    <source>
        <strain evidence="7 8">JCM 13392</strain>
    </source>
</reference>
<evidence type="ECO:0000256" key="3">
    <source>
        <dbReference type="ARBA" id="ARBA00022741"/>
    </source>
</evidence>
<dbReference type="EMBL" id="BLKT01000003">
    <property type="protein sequence ID" value="GFG61036.1"/>
    <property type="molecule type" value="Genomic_DNA"/>
</dbReference>
<sequence length="571" mass="62520">MTLSDTRLSDAPLDRKQAAPRFTPADRLDFTLPRFLRDAARAYADKPFMSTISGETLTYAQALELVERRAAGLASLGVSKGDRVLLIMDNSIDLLISWFAINLLGAVEVPSNTANRGASLAHTANNSGATIAIIDTRYAGTLDDVAGELKTVATVVVRGEMPTLALPTVALSDLDDTDGIVPAVEVSYRDPAAIIYTSGTTGPAKGVVVPHAHMHTFAAHVVEQLDISGDDVYYICLPLFHANAQFMQVLPCLMTGASMVLADAFSASGWLDDLRNCGATVTSLLGVMAQYIFDRPERPEDTDHRVRRMVTIPLPGVIAADFERRFNTLCIEAYGMTEICLPLYRPAGEPLRPGSCGKALDSWFEVRIVDPVTDEPVPDGEAGEIVVRPRYPFTTFLGYHAMPDRTVEAWRNLWFHTGDAARRDSDGYFYFLDRLNDRIRRKGENVTTYDIEVALTEIPGIVDAAVIARPAQEGEDDIKAFLVTAEGAESPDPVAVLRHCAKRLPYFSVPRYLEFIGDLPKTPTGKVLKRTLRGMETSPTEWDREEAGWTVKRGDDALVPVEPKMGSAATQ</sequence>
<dbReference type="GO" id="GO:0005324">
    <property type="term" value="F:long-chain fatty acid transmembrane transporter activity"/>
    <property type="evidence" value="ECO:0007669"/>
    <property type="project" value="TreeGrafter"/>
</dbReference>
<protein>
    <submittedName>
        <fullName evidence="7">ATP-dependent acyl-CoA ligase</fullName>
    </submittedName>
</protein>
<evidence type="ECO:0000259" key="6">
    <source>
        <dbReference type="Pfam" id="PF13193"/>
    </source>
</evidence>
<dbReference type="GO" id="GO:0004467">
    <property type="term" value="F:long-chain fatty acid-CoA ligase activity"/>
    <property type="evidence" value="ECO:0007669"/>
    <property type="project" value="TreeGrafter"/>
</dbReference>
<organism evidence="7 8">
    <name type="scientific">Mycolicibacterium murale</name>
    <dbReference type="NCBI Taxonomy" id="182220"/>
    <lineage>
        <taxon>Bacteria</taxon>
        <taxon>Bacillati</taxon>
        <taxon>Actinomycetota</taxon>
        <taxon>Actinomycetes</taxon>
        <taxon>Mycobacteriales</taxon>
        <taxon>Mycobacteriaceae</taxon>
        <taxon>Mycolicibacterium</taxon>
    </lineage>
</organism>
<proteinExistence type="inferred from homology"/>
<evidence type="ECO:0000313" key="8">
    <source>
        <dbReference type="Proteomes" id="UP000465241"/>
    </source>
</evidence>
<feature type="domain" description="AMP-binding enzyme C-terminal" evidence="6">
    <location>
        <begin position="451"/>
        <end position="526"/>
    </location>
</feature>
<dbReference type="PANTHER" id="PTHR43107">
    <property type="entry name" value="LONG-CHAIN FATTY ACID TRANSPORT PROTEIN"/>
    <property type="match status" value="1"/>
</dbReference>
<dbReference type="Pfam" id="PF13193">
    <property type="entry name" value="AMP-binding_C"/>
    <property type="match status" value="1"/>
</dbReference>
<dbReference type="GO" id="GO:0005886">
    <property type="term" value="C:plasma membrane"/>
    <property type="evidence" value="ECO:0007669"/>
    <property type="project" value="TreeGrafter"/>
</dbReference>
<accession>A0A7I9WUT8</accession>
<dbReference type="Proteomes" id="UP000465241">
    <property type="component" value="Unassembled WGS sequence"/>
</dbReference>
<evidence type="ECO:0000259" key="5">
    <source>
        <dbReference type="Pfam" id="PF00501"/>
    </source>
</evidence>
<dbReference type="PROSITE" id="PS00455">
    <property type="entry name" value="AMP_BINDING"/>
    <property type="match status" value="1"/>
</dbReference>
<comment type="caution">
    <text evidence="7">The sequence shown here is derived from an EMBL/GenBank/DDBJ whole genome shotgun (WGS) entry which is preliminary data.</text>
</comment>
<keyword evidence="8" id="KW-1185">Reference proteome</keyword>
<dbReference type="InterPro" id="IPR045851">
    <property type="entry name" value="AMP-bd_C_sf"/>
</dbReference>
<comment type="similarity">
    <text evidence="1">Belongs to the ATP-dependent AMP-binding enzyme family.</text>
</comment>
<dbReference type="InterPro" id="IPR020845">
    <property type="entry name" value="AMP-binding_CS"/>
</dbReference>
<feature type="domain" description="AMP-dependent synthetase/ligase" evidence="5">
    <location>
        <begin position="37"/>
        <end position="399"/>
    </location>
</feature>
<dbReference type="SUPFAM" id="SSF56801">
    <property type="entry name" value="Acetyl-CoA synthetase-like"/>
    <property type="match status" value="1"/>
</dbReference>
<evidence type="ECO:0000313" key="7">
    <source>
        <dbReference type="EMBL" id="GFG61036.1"/>
    </source>
</evidence>
<dbReference type="Gene3D" id="3.40.50.12780">
    <property type="entry name" value="N-terminal domain of ligase-like"/>
    <property type="match status" value="1"/>
</dbReference>
<dbReference type="Pfam" id="PF00501">
    <property type="entry name" value="AMP-binding"/>
    <property type="match status" value="1"/>
</dbReference>
<dbReference type="AlphaFoldDB" id="A0A7I9WUT8"/>
<dbReference type="InterPro" id="IPR042099">
    <property type="entry name" value="ANL_N_sf"/>
</dbReference>
<keyword evidence="2 7" id="KW-0436">Ligase</keyword>
<keyword evidence="4" id="KW-0067">ATP-binding</keyword>
<dbReference type="Gene3D" id="3.30.300.30">
    <property type="match status" value="1"/>
</dbReference>
<dbReference type="GO" id="GO:0044539">
    <property type="term" value="P:long-chain fatty acid import into cell"/>
    <property type="evidence" value="ECO:0007669"/>
    <property type="project" value="TreeGrafter"/>
</dbReference>
<dbReference type="GO" id="GO:0005524">
    <property type="term" value="F:ATP binding"/>
    <property type="evidence" value="ECO:0007669"/>
    <property type="project" value="UniProtKB-KW"/>
</dbReference>
<keyword evidence="3" id="KW-0547">Nucleotide-binding</keyword>
<evidence type="ECO:0000256" key="1">
    <source>
        <dbReference type="ARBA" id="ARBA00006432"/>
    </source>
</evidence>
<evidence type="ECO:0000256" key="2">
    <source>
        <dbReference type="ARBA" id="ARBA00022598"/>
    </source>
</evidence>
<dbReference type="InterPro" id="IPR025110">
    <property type="entry name" value="AMP-bd_C"/>
</dbReference>